<dbReference type="InterPro" id="IPR036188">
    <property type="entry name" value="FAD/NAD-bd_sf"/>
</dbReference>
<evidence type="ECO:0000313" key="4">
    <source>
        <dbReference type="EMBL" id="GGK92765.1"/>
    </source>
</evidence>
<dbReference type="Proteomes" id="UP000637788">
    <property type="component" value="Unassembled WGS sequence"/>
</dbReference>
<evidence type="ECO:0000259" key="3">
    <source>
        <dbReference type="Pfam" id="PF01494"/>
    </source>
</evidence>
<dbReference type="SUPFAM" id="SSF51905">
    <property type="entry name" value="FAD/NAD(P)-binding domain"/>
    <property type="match status" value="1"/>
</dbReference>
<dbReference type="RefSeq" id="WP_189325102.1">
    <property type="nucleotide sequence ID" value="NZ_BMPQ01000019.1"/>
</dbReference>
<proteinExistence type="predicted"/>
<reference evidence="4" key="1">
    <citation type="journal article" date="2014" name="Int. J. Syst. Evol. Microbiol.">
        <title>Complete genome sequence of Corynebacterium casei LMG S-19264T (=DSM 44701T), isolated from a smear-ripened cheese.</title>
        <authorList>
            <consortium name="US DOE Joint Genome Institute (JGI-PGF)"/>
            <person name="Walter F."/>
            <person name="Albersmeier A."/>
            <person name="Kalinowski J."/>
            <person name="Ruckert C."/>
        </authorList>
    </citation>
    <scope>NUCLEOTIDE SEQUENCE</scope>
    <source>
        <strain evidence="4">JCM 3035</strain>
    </source>
</reference>
<dbReference type="PRINTS" id="PR00420">
    <property type="entry name" value="RNGMNOXGNASE"/>
</dbReference>
<dbReference type="AlphaFoldDB" id="A0A917R6G4"/>
<evidence type="ECO:0000313" key="5">
    <source>
        <dbReference type="Proteomes" id="UP000637788"/>
    </source>
</evidence>
<organism evidence="4 5">
    <name type="scientific">Streptomyces flaveus</name>
    <dbReference type="NCBI Taxonomy" id="66370"/>
    <lineage>
        <taxon>Bacteria</taxon>
        <taxon>Bacillati</taxon>
        <taxon>Actinomycetota</taxon>
        <taxon>Actinomycetes</taxon>
        <taxon>Kitasatosporales</taxon>
        <taxon>Streptomycetaceae</taxon>
        <taxon>Streptomyces</taxon>
        <taxon>Streptomyces aurantiacus group</taxon>
    </lineage>
</organism>
<sequence length="392" mass="42328">MSPVIVVGAGPVGLSAALALRARDLPVTLLEADPEGRERPGSRALFVHRETLHLLESMRPGLADEITAYGRTWQTKRTLYRGREVYSRTFPPPSGPPPFTSLRQVDTERFLLAACKDAGVEFVWGAEVVGVRTKPTGVTLTDDDGRTWTGSHVIAADGARSALRRELGIALEGSHANGFHVVVDVADIPGAELPLERVFHYEHPGVGGRSVMRVPFTGGFQLDLQCRDDDRQEVYGTEESVRGWLPAVVGQGYADRILWVSTYRFLRKVAASFSDPYHRVLLVGEAAHLFPPFGARGMNSGIADAAAAAEAIATGVPEAVAHFAAARRAAALFNSAAAGTALDHLRPRRRIVRVKQRAAAALAPVMPWCGAWLEHAPYGPRKGPPASVGRKY</sequence>
<reference evidence="4" key="2">
    <citation type="submission" date="2020-09" db="EMBL/GenBank/DDBJ databases">
        <authorList>
            <person name="Sun Q."/>
            <person name="Ohkuma M."/>
        </authorList>
    </citation>
    <scope>NUCLEOTIDE SEQUENCE</scope>
    <source>
        <strain evidence="4">JCM 3035</strain>
    </source>
</reference>
<dbReference type="GO" id="GO:0071949">
    <property type="term" value="F:FAD binding"/>
    <property type="evidence" value="ECO:0007669"/>
    <property type="project" value="InterPro"/>
</dbReference>
<dbReference type="Gene3D" id="3.50.50.60">
    <property type="entry name" value="FAD/NAD(P)-binding domain"/>
    <property type="match status" value="1"/>
</dbReference>
<protein>
    <recommendedName>
        <fullName evidence="3">FAD-binding domain-containing protein</fullName>
    </recommendedName>
</protein>
<dbReference type="InterPro" id="IPR002938">
    <property type="entry name" value="FAD-bd"/>
</dbReference>
<dbReference type="Pfam" id="PF01494">
    <property type="entry name" value="FAD_binding_3"/>
    <property type="match status" value="1"/>
</dbReference>
<dbReference type="InterPro" id="IPR050631">
    <property type="entry name" value="PheA/TfdB_FAD_monoxygenase"/>
</dbReference>
<keyword evidence="2" id="KW-0520">NAD</keyword>
<dbReference type="Gene3D" id="3.30.70.2450">
    <property type="match status" value="1"/>
</dbReference>
<evidence type="ECO:0000256" key="1">
    <source>
        <dbReference type="ARBA" id="ARBA00023002"/>
    </source>
</evidence>
<dbReference type="EMBL" id="BMPQ01000019">
    <property type="protein sequence ID" value="GGK92765.1"/>
    <property type="molecule type" value="Genomic_DNA"/>
</dbReference>
<accession>A0A917R6G4</accession>
<dbReference type="PANTHER" id="PTHR43476:SF4">
    <property type="entry name" value="BLR0106 PROTEIN"/>
    <property type="match status" value="1"/>
</dbReference>
<dbReference type="GO" id="GO:0016491">
    <property type="term" value="F:oxidoreductase activity"/>
    <property type="evidence" value="ECO:0007669"/>
    <property type="project" value="UniProtKB-KW"/>
</dbReference>
<comment type="caution">
    <text evidence="4">The sequence shown here is derived from an EMBL/GenBank/DDBJ whole genome shotgun (WGS) entry which is preliminary data.</text>
</comment>
<keyword evidence="1" id="KW-0560">Oxidoreductase</keyword>
<name>A0A917R6G4_9ACTN</name>
<evidence type="ECO:0000256" key="2">
    <source>
        <dbReference type="ARBA" id="ARBA00023027"/>
    </source>
</evidence>
<feature type="domain" description="FAD-binding" evidence="3">
    <location>
        <begin position="3"/>
        <end position="314"/>
    </location>
</feature>
<keyword evidence="5" id="KW-1185">Reference proteome</keyword>
<dbReference type="PANTHER" id="PTHR43476">
    <property type="entry name" value="3-(3-HYDROXY-PHENYL)PROPIONATE/3-HYDROXYCINNAMIC ACID HYDROXYLASE"/>
    <property type="match status" value="1"/>
</dbReference>
<gene>
    <name evidence="4" type="ORF">GCM10010094_62020</name>
</gene>